<keyword evidence="3" id="KW-1185">Reference proteome</keyword>
<protein>
    <submittedName>
        <fullName evidence="2">Uncharacterized protein</fullName>
    </submittedName>
</protein>
<evidence type="ECO:0000256" key="1">
    <source>
        <dbReference type="SAM" id="MobiDB-lite"/>
    </source>
</evidence>
<dbReference type="Proteomes" id="UP000499080">
    <property type="component" value="Unassembled WGS sequence"/>
</dbReference>
<accession>A0A4Y2ERT0</accession>
<evidence type="ECO:0000313" key="2">
    <source>
        <dbReference type="EMBL" id="GBM30868.1"/>
    </source>
</evidence>
<dbReference type="EMBL" id="BGPR01000670">
    <property type="protein sequence ID" value="GBM30868.1"/>
    <property type="molecule type" value="Genomic_DNA"/>
</dbReference>
<evidence type="ECO:0000313" key="3">
    <source>
        <dbReference type="Proteomes" id="UP000499080"/>
    </source>
</evidence>
<feature type="non-terminal residue" evidence="2">
    <location>
        <position position="1"/>
    </location>
</feature>
<proteinExistence type="predicted"/>
<name>A0A4Y2ERT0_ARAVE</name>
<dbReference type="AlphaFoldDB" id="A0A4Y2ERT0"/>
<comment type="caution">
    <text evidence="2">The sequence shown here is derived from an EMBL/GenBank/DDBJ whole genome shotgun (WGS) entry which is preliminary data.</text>
</comment>
<feature type="region of interest" description="Disordered" evidence="1">
    <location>
        <begin position="62"/>
        <end position="94"/>
    </location>
</feature>
<gene>
    <name evidence="2" type="ORF">AVEN_261957-2_1</name>
</gene>
<reference evidence="2 3" key="1">
    <citation type="journal article" date="2019" name="Sci. Rep.">
        <title>Orb-weaving spider Araneus ventricosus genome elucidates the spidroin gene catalogue.</title>
        <authorList>
            <person name="Kono N."/>
            <person name="Nakamura H."/>
            <person name="Ohtoshi R."/>
            <person name="Moran D.A.P."/>
            <person name="Shinohara A."/>
            <person name="Yoshida Y."/>
            <person name="Fujiwara M."/>
            <person name="Mori M."/>
            <person name="Tomita M."/>
            <person name="Arakawa K."/>
        </authorList>
    </citation>
    <scope>NUCLEOTIDE SEQUENCE [LARGE SCALE GENOMIC DNA]</scope>
</reference>
<sequence length="106" mass="12373">SGYRRLREESIYVQPSFADFDSNQHKFRVGFAVKKAFQFSSRWLRYLKISYCFYTGSCVAPSEGDPQLRRQGSGGDREAHLKSEQYPPTTDSFMREMDINRPSFLI</sequence>
<organism evidence="2 3">
    <name type="scientific">Araneus ventricosus</name>
    <name type="common">Orbweaver spider</name>
    <name type="synonym">Epeira ventricosa</name>
    <dbReference type="NCBI Taxonomy" id="182803"/>
    <lineage>
        <taxon>Eukaryota</taxon>
        <taxon>Metazoa</taxon>
        <taxon>Ecdysozoa</taxon>
        <taxon>Arthropoda</taxon>
        <taxon>Chelicerata</taxon>
        <taxon>Arachnida</taxon>
        <taxon>Araneae</taxon>
        <taxon>Araneomorphae</taxon>
        <taxon>Entelegynae</taxon>
        <taxon>Araneoidea</taxon>
        <taxon>Araneidae</taxon>
        <taxon>Araneus</taxon>
    </lineage>
</organism>